<reference evidence="2" key="1">
    <citation type="submission" date="2020-11" db="EMBL/GenBank/DDBJ databases">
        <authorList>
            <person name="Whitehead M."/>
        </authorList>
    </citation>
    <scope>NUCLEOTIDE SEQUENCE</scope>
    <source>
        <strain evidence="2">EGII</strain>
    </source>
</reference>
<feature type="compositionally biased region" description="Basic and acidic residues" evidence="1">
    <location>
        <begin position="1"/>
        <end position="10"/>
    </location>
</feature>
<organism evidence="2 3">
    <name type="scientific">Ceratitis capitata</name>
    <name type="common">Mediterranean fruit fly</name>
    <name type="synonym">Tephritis capitata</name>
    <dbReference type="NCBI Taxonomy" id="7213"/>
    <lineage>
        <taxon>Eukaryota</taxon>
        <taxon>Metazoa</taxon>
        <taxon>Ecdysozoa</taxon>
        <taxon>Arthropoda</taxon>
        <taxon>Hexapoda</taxon>
        <taxon>Insecta</taxon>
        <taxon>Pterygota</taxon>
        <taxon>Neoptera</taxon>
        <taxon>Endopterygota</taxon>
        <taxon>Diptera</taxon>
        <taxon>Brachycera</taxon>
        <taxon>Muscomorpha</taxon>
        <taxon>Tephritoidea</taxon>
        <taxon>Tephritidae</taxon>
        <taxon>Ceratitis</taxon>
        <taxon>Ceratitis</taxon>
    </lineage>
</organism>
<gene>
    <name evidence="2" type="ORF">CCAP1982_LOCUS5414</name>
</gene>
<name>A0A811UCX9_CERCA</name>
<proteinExistence type="predicted"/>
<accession>A0A811UCX9</accession>
<sequence>MYNNNKKDSRQILQHKNIRQKSERDKRHAESQTGERITIKVHTYNHIYMYAHAHKVCACSKQSSVQTVQDVWRHVTGELLNRKLEQCECCGGRLARVVQQTYIHTG</sequence>
<feature type="region of interest" description="Disordered" evidence="1">
    <location>
        <begin position="1"/>
        <end position="36"/>
    </location>
</feature>
<feature type="compositionally biased region" description="Basic and acidic residues" evidence="1">
    <location>
        <begin position="20"/>
        <end position="30"/>
    </location>
</feature>
<evidence type="ECO:0000256" key="1">
    <source>
        <dbReference type="SAM" id="MobiDB-lite"/>
    </source>
</evidence>
<evidence type="ECO:0000313" key="2">
    <source>
        <dbReference type="EMBL" id="CAD6996734.1"/>
    </source>
</evidence>
<comment type="caution">
    <text evidence="2">The sequence shown here is derived from an EMBL/GenBank/DDBJ whole genome shotgun (WGS) entry which is preliminary data.</text>
</comment>
<keyword evidence="3" id="KW-1185">Reference proteome</keyword>
<dbReference type="EMBL" id="CAJHJT010000012">
    <property type="protein sequence ID" value="CAD6996734.1"/>
    <property type="molecule type" value="Genomic_DNA"/>
</dbReference>
<dbReference type="AlphaFoldDB" id="A0A811UCX9"/>
<protein>
    <submittedName>
        <fullName evidence="2">(Mediterranean fruit fly) hypothetical protein</fullName>
    </submittedName>
</protein>
<dbReference type="Proteomes" id="UP000606786">
    <property type="component" value="Unassembled WGS sequence"/>
</dbReference>
<evidence type="ECO:0000313" key="3">
    <source>
        <dbReference type="Proteomes" id="UP000606786"/>
    </source>
</evidence>